<feature type="region of interest" description="Disordered" evidence="1">
    <location>
        <begin position="44"/>
        <end position="73"/>
    </location>
</feature>
<feature type="compositionally biased region" description="Basic and acidic residues" evidence="1">
    <location>
        <begin position="1"/>
        <end position="14"/>
    </location>
</feature>
<gene>
    <name evidence="2" type="ORF">BHM03_00039398</name>
</gene>
<accession>A0A445MKG7</accession>
<proteinExistence type="predicted"/>
<name>A0A445MKG7_ENSVE</name>
<organism evidence="2">
    <name type="scientific">Ensete ventricosum</name>
    <name type="common">Abyssinian banana</name>
    <name type="synonym">Musa ensete</name>
    <dbReference type="NCBI Taxonomy" id="4639"/>
    <lineage>
        <taxon>Eukaryota</taxon>
        <taxon>Viridiplantae</taxon>
        <taxon>Streptophyta</taxon>
        <taxon>Embryophyta</taxon>
        <taxon>Tracheophyta</taxon>
        <taxon>Spermatophyta</taxon>
        <taxon>Magnoliopsida</taxon>
        <taxon>Liliopsida</taxon>
        <taxon>Zingiberales</taxon>
        <taxon>Musaceae</taxon>
        <taxon>Ensete</taxon>
    </lineage>
</organism>
<dbReference type="Proteomes" id="UP000290560">
    <property type="component" value="Unassembled WGS sequence"/>
</dbReference>
<sequence>MNGGKREEEGREGRVVLGKGRSCDGRGSMVEQYGGRGRRKECVTEKEEEEEKERYRVGKKPPPFAKENVATEEDAATNSIVLSWTVIAYL</sequence>
<evidence type="ECO:0000313" key="2">
    <source>
        <dbReference type="EMBL" id="RZR74611.1"/>
    </source>
</evidence>
<feature type="region of interest" description="Disordered" evidence="1">
    <location>
        <begin position="1"/>
        <end position="21"/>
    </location>
</feature>
<evidence type="ECO:0000256" key="1">
    <source>
        <dbReference type="SAM" id="MobiDB-lite"/>
    </source>
</evidence>
<dbReference type="AlphaFoldDB" id="A0A445MKG7"/>
<protein>
    <submittedName>
        <fullName evidence="2">Uncharacterized protein</fullName>
    </submittedName>
</protein>
<reference evidence="2" key="1">
    <citation type="journal article" date="2018" name="Data Brief">
        <title>Genome sequence data from 17 accessions of Ensete ventricosum, a staple food crop for millions in Ethiopia.</title>
        <authorList>
            <person name="Yemataw Z."/>
            <person name="Muzemil S."/>
            <person name="Ambachew D."/>
            <person name="Tripathi L."/>
            <person name="Tesfaye K."/>
            <person name="Chala A."/>
            <person name="Farbos A."/>
            <person name="O'Neill P."/>
            <person name="Moore K."/>
            <person name="Grant M."/>
            <person name="Studholme D.J."/>
        </authorList>
    </citation>
    <scope>NUCLEOTIDE SEQUENCE [LARGE SCALE GENOMIC DNA]</scope>
    <source>
        <tissue evidence="2">Leaf</tissue>
    </source>
</reference>
<dbReference type="EMBL" id="KV876313">
    <property type="protein sequence ID" value="RZR74611.1"/>
    <property type="molecule type" value="Genomic_DNA"/>
</dbReference>